<keyword evidence="1" id="KW-0812">Transmembrane</keyword>
<reference evidence="2" key="1">
    <citation type="submission" date="2019-02" db="EMBL/GenBank/DDBJ databases">
        <authorList>
            <person name="Gruber-Vodicka R. H."/>
            <person name="Seah K. B. B."/>
        </authorList>
    </citation>
    <scope>NUCLEOTIDE SEQUENCE</scope>
    <source>
        <strain evidence="3">BECK_BZ197</strain>
        <strain evidence="4">BECK_BZ198</strain>
        <strain evidence="2">BECK_BZ199</strain>
    </source>
</reference>
<evidence type="ECO:0000313" key="3">
    <source>
        <dbReference type="EMBL" id="VFK31479.1"/>
    </source>
</evidence>
<keyword evidence="1" id="KW-0472">Membrane</keyword>
<name>A0A450XIA8_9GAMM</name>
<proteinExistence type="predicted"/>
<evidence type="ECO:0000313" key="2">
    <source>
        <dbReference type="EMBL" id="VFK29045.1"/>
    </source>
</evidence>
<protein>
    <submittedName>
        <fullName evidence="2">Uncharacterized protein</fullName>
    </submittedName>
</protein>
<dbReference type="EMBL" id="CAADFQ010000008">
    <property type="protein sequence ID" value="VFK29045.1"/>
    <property type="molecule type" value="Genomic_DNA"/>
</dbReference>
<dbReference type="EMBL" id="CAADFO010000085">
    <property type="protein sequence ID" value="VFK31479.1"/>
    <property type="molecule type" value="Genomic_DNA"/>
</dbReference>
<organism evidence="2">
    <name type="scientific">Candidatus Kentrum sp. MB</name>
    <dbReference type="NCBI Taxonomy" id="2138164"/>
    <lineage>
        <taxon>Bacteria</taxon>
        <taxon>Pseudomonadati</taxon>
        <taxon>Pseudomonadota</taxon>
        <taxon>Gammaproteobacteria</taxon>
        <taxon>Candidatus Kentrum</taxon>
    </lineage>
</organism>
<dbReference type="AlphaFoldDB" id="A0A450XIA8"/>
<sequence>MKIQSKWKTVAEIVGAIATVAIAVVAILSLIKDDRDIMEPAAKKIAKELAREMQPGKDDEHDDLADTRLLISRLGMLLREPLTEVARKHTMKKGDAIFVQRILDPRRWGSELGDTIRGVLQNQLSSPDIGLRLEMVELFRANYALQGILMDTGPGEQELQLAFLRRNGFTWETLETTSILLSGIRAKGNSTRTYRMVCATDLHSIKCQRNDDPINENNCQIWEALKFARIKAEAGISEQDGITSNRRAQQFDLQRERINKDIIEKEGRGTLTGIEDGDLPRIIGRSVQVQRCAKVIKTASSSQ</sequence>
<accession>A0A450XIA8</accession>
<gene>
    <name evidence="3" type="ORF">BECKMB1821G_GA0114241_10857</name>
    <name evidence="4" type="ORF">BECKMB1821H_GA0114242_10088</name>
    <name evidence="2" type="ORF">BECKMB1821I_GA0114274_10088</name>
</gene>
<dbReference type="EMBL" id="CAADGH010000008">
    <property type="protein sequence ID" value="VFK74649.1"/>
    <property type="molecule type" value="Genomic_DNA"/>
</dbReference>
<feature type="transmembrane region" description="Helical" evidence="1">
    <location>
        <begin position="12"/>
        <end position="31"/>
    </location>
</feature>
<evidence type="ECO:0000256" key="1">
    <source>
        <dbReference type="SAM" id="Phobius"/>
    </source>
</evidence>
<keyword evidence="1" id="KW-1133">Transmembrane helix</keyword>
<evidence type="ECO:0000313" key="4">
    <source>
        <dbReference type="EMBL" id="VFK74649.1"/>
    </source>
</evidence>